<protein>
    <submittedName>
        <fullName evidence="3">SH3 domain-containing protein</fullName>
    </submittedName>
</protein>
<feature type="domain" description="ARB-07466-like C-terminal" evidence="2">
    <location>
        <begin position="182"/>
        <end position="279"/>
    </location>
</feature>
<accession>A0A3L8P326</accession>
<feature type="region of interest" description="Disordered" evidence="1">
    <location>
        <begin position="57"/>
        <end position="76"/>
    </location>
</feature>
<dbReference type="AlphaFoldDB" id="A0A3L8P326"/>
<dbReference type="Proteomes" id="UP000281708">
    <property type="component" value="Unassembled WGS sequence"/>
</dbReference>
<comment type="caution">
    <text evidence="3">The sequence shown here is derived from an EMBL/GenBank/DDBJ whole genome shotgun (WGS) entry which is preliminary data.</text>
</comment>
<reference evidence="3 4" key="1">
    <citation type="submission" date="2018-10" db="EMBL/GenBank/DDBJ databases">
        <title>Marmoricola sp. 4Q3S-7 whole genome shotgun sequence.</title>
        <authorList>
            <person name="Li F."/>
        </authorList>
    </citation>
    <scope>NUCLEOTIDE SEQUENCE [LARGE SCALE GENOMIC DNA]</scope>
    <source>
        <strain evidence="3 4">4Q3S-7</strain>
    </source>
</reference>
<proteinExistence type="predicted"/>
<name>A0A3L8P326_9ACTN</name>
<dbReference type="Pfam" id="PF26571">
    <property type="entry name" value="VldE"/>
    <property type="match status" value="1"/>
</dbReference>
<evidence type="ECO:0000313" key="4">
    <source>
        <dbReference type="Proteomes" id="UP000281708"/>
    </source>
</evidence>
<evidence type="ECO:0000256" key="1">
    <source>
        <dbReference type="SAM" id="MobiDB-lite"/>
    </source>
</evidence>
<dbReference type="EMBL" id="RDBE01000006">
    <property type="protein sequence ID" value="RLV49554.1"/>
    <property type="molecule type" value="Genomic_DNA"/>
</dbReference>
<organism evidence="3 4">
    <name type="scientific">Nocardioides mangrovicus</name>
    <dbReference type="NCBI Taxonomy" id="2478913"/>
    <lineage>
        <taxon>Bacteria</taxon>
        <taxon>Bacillati</taxon>
        <taxon>Actinomycetota</taxon>
        <taxon>Actinomycetes</taxon>
        <taxon>Propionibacteriales</taxon>
        <taxon>Nocardioidaceae</taxon>
        <taxon>Nocardioides</taxon>
    </lineage>
</organism>
<feature type="compositionally biased region" description="Low complexity" evidence="1">
    <location>
        <begin position="64"/>
        <end position="76"/>
    </location>
</feature>
<dbReference type="Gene3D" id="2.30.30.40">
    <property type="entry name" value="SH3 Domains"/>
    <property type="match status" value="1"/>
</dbReference>
<keyword evidence="4" id="KW-1185">Reference proteome</keyword>
<evidence type="ECO:0000313" key="3">
    <source>
        <dbReference type="EMBL" id="RLV49554.1"/>
    </source>
</evidence>
<sequence>MRPARRLSPLTAKNPALRAAAVTAPALTVGVVGVGLANAGSLSGELAAADVHSTVASPASDPVQTTRAAQSSQARTSSLSRSAVRVVAVAREGRQARQRLVRFTTDSLDVRLTPASDAQVAEEISSGTKLIATGLVRGAYAEVSWKGQRRWVTAQYLSDQRPTDPADLPLSDAPCPDSSVEHGLTDGAVRVYRAVCHAFPMITSYGGWDAHGEHASGKAIDIMHPSVEVGYQIAEFLKAHAAELGLFDVIWRQHIWTPVRASEGWRSMPNRGSATANHFDHVHVSVN</sequence>
<gene>
    <name evidence="3" type="ORF">D9V37_06410</name>
</gene>
<dbReference type="InterPro" id="IPR058593">
    <property type="entry name" value="ARB_07466-like_C"/>
</dbReference>
<evidence type="ECO:0000259" key="2">
    <source>
        <dbReference type="Pfam" id="PF26571"/>
    </source>
</evidence>